<evidence type="ECO:0000259" key="2">
    <source>
        <dbReference type="SMART" id="SM00382"/>
    </source>
</evidence>
<dbReference type="SMART" id="SM00382">
    <property type="entry name" value="AAA"/>
    <property type="match status" value="1"/>
</dbReference>
<proteinExistence type="predicted"/>
<dbReference type="Proteomes" id="UP000030641">
    <property type="component" value="Unassembled WGS sequence"/>
</dbReference>
<dbReference type="InterPro" id="IPR027417">
    <property type="entry name" value="P-loop_NTPase"/>
</dbReference>
<reference evidence="3 4" key="1">
    <citation type="journal article" date="2014" name="BMC Genomics">
        <title>Genome sequencing of four Aureobasidium pullulans varieties: biotechnological potential, stress tolerance, and description of new species.</title>
        <authorList>
            <person name="Gostin Ar C."/>
            <person name="Ohm R.A."/>
            <person name="Kogej T."/>
            <person name="Sonjak S."/>
            <person name="Turk M."/>
            <person name="Zajc J."/>
            <person name="Zalar P."/>
            <person name="Grube M."/>
            <person name="Sun H."/>
            <person name="Han J."/>
            <person name="Sharma A."/>
            <person name="Chiniquy J."/>
            <person name="Ngan C.Y."/>
            <person name="Lipzen A."/>
            <person name="Barry K."/>
            <person name="Grigoriev I.V."/>
            <person name="Gunde-Cimerman N."/>
        </authorList>
    </citation>
    <scope>NUCLEOTIDE SEQUENCE [LARGE SCALE GENOMIC DNA]</scope>
    <source>
        <strain evidence="3 4">EXF-2481</strain>
    </source>
</reference>
<dbReference type="PANTHER" id="PTHR23389">
    <property type="entry name" value="CHROMOSOME TRANSMISSION FIDELITY FACTOR 18"/>
    <property type="match status" value="1"/>
</dbReference>
<feature type="region of interest" description="Disordered" evidence="1">
    <location>
        <begin position="518"/>
        <end position="541"/>
    </location>
</feature>
<organism evidence="3 4">
    <name type="scientific">Aureobasidium subglaciale (strain EXF-2481)</name>
    <name type="common">Aureobasidium pullulans var. subglaciale</name>
    <dbReference type="NCBI Taxonomy" id="1043005"/>
    <lineage>
        <taxon>Eukaryota</taxon>
        <taxon>Fungi</taxon>
        <taxon>Dikarya</taxon>
        <taxon>Ascomycota</taxon>
        <taxon>Pezizomycotina</taxon>
        <taxon>Dothideomycetes</taxon>
        <taxon>Dothideomycetidae</taxon>
        <taxon>Dothideales</taxon>
        <taxon>Saccotheciaceae</taxon>
        <taxon>Aureobasidium</taxon>
    </lineage>
</organism>
<gene>
    <name evidence="3" type="ORF">AUEXF2481DRAFT_29248</name>
</gene>
<dbReference type="PANTHER" id="PTHR23389:SF21">
    <property type="entry name" value="ATPASE FAMILY AAA DOMAIN-CONTAINING PROTEIN 5"/>
    <property type="match status" value="1"/>
</dbReference>
<feature type="region of interest" description="Disordered" evidence="1">
    <location>
        <begin position="287"/>
        <end position="323"/>
    </location>
</feature>
<protein>
    <recommendedName>
        <fullName evidence="2">AAA+ ATPase domain-containing protein</fullName>
    </recommendedName>
</protein>
<dbReference type="HOGENOM" id="CLU_003721_0_0_1"/>
<feature type="compositionally biased region" description="Polar residues" evidence="1">
    <location>
        <begin position="30"/>
        <end position="40"/>
    </location>
</feature>
<dbReference type="GO" id="GO:0005524">
    <property type="term" value="F:ATP binding"/>
    <property type="evidence" value="ECO:0007669"/>
    <property type="project" value="InterPro"/>
</dbReference>
<dbReference type="RefSeq" id="XP_013344171.1">
    <property type="nucleotide sequence ID" value="XM_013488717.1"/>
</dbReference>
<dbReference type="InParanoid" id="A0A074ZAM8"/>
<dbReference type="InterPro" id="IPR003593">
    <property type="entry name" value="AAA+_ATPase"/>
</dbReference>
<feature type="compositionally biased region" description="Polar residues" evidence="1">
    <location>
        <begin position="129"/>
        <end position="150"/>
    </location>
</feature>
<name>A0A074ZAM8_AURSE</name>
<feature type="region of interest" description="Disordered" evidence="1">
    <location>
        <begin position="232"/>
        <end position="270"/>
    </location>
</feature>
<sequence length="1188" mass="130969">MFVGVMTDAHNKSLHPFFVKPPVSAPNPTPNVDLNPSTDDASPGADASLPQPPSPTVRQSANTRKTRPRKAKDNPITTLDFETIDAIPSSRRKRRKLSLADDSTIPDRGSEDMLPQPSSPTSLPSSHPGNSQPVDTNHALNQLSEPITSPQDPPKSTPPKKMLKITAGGTLVSPSSKPLPAKEDSQTKKPAKRGRPKKEKQKLLVTIRYAPSSGLGPRISRILDGSETFVIPRPVPMAPPPKPKAPKFDPSKPTHPFFSGKSKDTPSATAVSVKGVADAKVNHVVSPRRPSAVTPGKLRAQARENGSKNLHSSSDVPQFGTNKDRSIIKQPGMVEAPFPPRGFAHVRGDFYYQPNQAYKDAAPGTFRSTRKMKYKIPLLDPSESTLAGLERNLDFRQRDTPRSDGFYDPPSSLRVPKRHLVPGSRAQKWISKELHSQPLAVEHQSAPGSQHSFVHPACVDLFIGLPNVLTPYDQGRSEILAWAQKYSPQCAVQVLQMGREATYVRDWMKALTISAVETASSQTTRTDKTDRPRGHKKKRRKKTAELDDFIVNDEDLYNDPEELVELDRTLPLRRGHKPSLVRDMNFEDQLNRSKIANTVIVSGPPGCGKTAMIHAAAREMDFEIFEINPGSRRSGKDVLDRIGDMVENHLVQNRSTDAGNTSADEDAGRLSDAFNKDLESGRQGTMKSFFSSKSKSAPQPKKQENKPKAKVEQVQKILSASKPRGQKQSLILLEEVDVMFEEDKNFWSTVFTLLQNSKRPIVMTCNDEDLVPLQAITYQALLRLSPPPQDAAVDYMLLMAAQEGHLLFRDAISTLYNAKHHDLRASIAELQLWCQMGVGDPRGGLSWIFPRWPAGSGVDEQGRPIRVLSENTYQAGMGFVAHEANVSFEATPDDELLKEGWNGWDIDPREELFAGMISSLPRSESTKPLSRMAALRQYSDLNDCLSDMDLFCQVDSPGQLSKIDATQPDMVPKTRLSYINGMALLQTPEVVDYSDFNVDIAVSSSRLMRNVFSDCLVATVPGLVEQVIEKRASNRRSRHITRGDISTAFDTIATMMTTPTSGPASLAYSVFDGPLRTVVNDVAPYVRSIAAYDLALESYRDMLQGSSQNSASGGGAGAKRARTTRAARSALEGGQRQLTRRERWFDPNFDLELALRTAGDWPRVENTIAEARLRSPEVCADTDAMADA</sequence>
<accession>A0A074ZAM8</accession>
<feature type="compositionally biased region" description="Low complexity" evidence="1">
    <location>
        <begin position="115"/>
        <end position="128"/>
    </location>
</feature>
<dbReference type="Gene3D" id="3.40.50.300">
    <property type="entry name" value="P-loop containing nucleotide triphosphate hydrolases"/>
    <property type="match status" value="1"/>
</dbReference>
<feature type="region of interest" description="Disordered" evidence="1">
    <location>
        <begin position="650"/>
        <end position="669"/>
    </location>
</feature>
<dbReference type="GeneID" id="25363919"/>
<feature type="compositionally biased region" description="Pro residues" evidence="1">
    <location>
        <begin position="233"/>
        <end position="243"/>
    </location>
</feature>
<feature type="compositionally biased region" description="Basic residues" evidence="1">
    <location>
        <begin position="189"/>
        <end position="200"/>
    </location>
</feature>
<dbReference type="GO" id="GO:0016887">
    <property type="term" value="F:ATP hydrolysis activity"/>
    <property type="evidence" value="ECO:0007669"/>
    <property type="project" value="InterPro"/>
</dbReference>
<feature type="compositionally biased region" description="Polar residues" evidence="1">
    <location>
        <begin position="307"/>
        <end position="321"/>
    </location>
</feature>
<dbReference type="EMBL" id="KL584758">
    <property type="protein sequence ID" value="KEQ95831.1"/>
    <property type="molecule type" value="Genomic_DNA"/>
</dbReference>
<dbReference type="STRING" id="1043005.A0A074ZAM8"/>
<feature type="compositionally biased region" description="Basic and acidic residues" evidence="1">
    <location>
        <begin position="701"/>
        <end position="712"/>
    </location>
</feature>
<dbReference type="CDD" id="cd00009">
    <property type="entry name" value="AAA"/>
    <property type="match status" value="1"/>
</dbReference>
<evidence type="ECO:0000313" key="3">
    <source>
        <dbReference type="EMBL" id="KEQ95831.1"/>
    </source>
</evidence>
<dbReference type="Pfam" id="PF00004">
    <property type="entry name" value="AAA"/>
    <property type="match status" value="1"/>
</dbReference>
<dbReference type="GO" id="GO:0005634">
    <property type="term" value="C:nucleus"/>
    <property type="evidence" value="ECO:0007669"/>
    <property type="project" value="TreeGrafter"/>
</dbReference>
<dbReference type="SUPFAM" id="SSF52540">
    <property type="entry name" value="P-loop containing nucleoside triphosphate hydrolases"/>
    <property type="match status" value="1"/>
</dbReference>
<dbReference type="InterPro" id="IPR003959">
    <property type="entry name" value="ATPase_AAA_core"/>
</dbReference>
<keyword evidence="4" id="KW-1185">Reference proteome</keyword>
<dbReference type="OrthoDB" id="9996895at2759"/>
<feature type="region of interest" description="Disordered" evidence="1">
    <location>
        <begin position="15"/>
        <end position="202"/>
    </location>
</feature>
<feature type="region of interest" description="Disordered" evidence="1">
    <location>
        <begin position="1106"/>
        <end position="1136"/>
    </location>
</feature>
<feature type="compositionally biased region" description="Low complexity" evidence="1">
    <location>
        <begin position="688"/>
        <end position="700"/>
    </location>
</feature>
<dbReference type="AlphaFoldDB" id="A0A074ZAM8"/>
<dbReference type="OMA" id="RNHLVQQ"/>
<evidence type="ECO:0000256" key="1">
    <source>
        <dbReference type="SAM" id="MobiDB-lite"/>
    </source>
</evidence>
<feature type="domain" description="AAA+ ATPase" evidence="2">
    <location>
        <begin position="595"/>
        <end position="786"/>
    </location>
</feature>
<feature type="region of interest" description="Disordered" evidence="1">
    <location>
        <begin position="688"/>
        <end position="712"/>
    </location>
</feature>
<feature type="compositionally biased region" description="Polar residues" evidence="1">
    <location>
        <begin position="650"/>
        <end position="662"/>
    </location>
</feature>
<evidence type="ECO:0000313" key="4">
    <source>
        <dbReference type="Proteomes" id="UP000030641"/>
    </source>
</evidence>
<dbReference type="GO" id="GO:0003677">
    <property type="term" value="F:DNA binding"/>
    <property type="evidence" value="ECO:0007669"/>
    <property type="project" value="TreeGrafter"/>
</dbReference>